<evidence type="ECO:0000313" key="2">
    <source>
        <dbReference type="Proteomes" id="UP000398619"/>
    </source>
</evidence>
<name>A0A564SDM2_9FIRM</name>
<reference evidence="1 2" key="1">
    <citation type="submission" date="2019-07" db="EMBL/GenBank/DDBJ databases">
        <authorList>
            <person name="Hibberd C M."/>
            <person name="Gehrig L. J."/>
            <person name="Chang H.-W."/>
            <person name="Venkatesh S."/>
        </authorList>
    </citation>
    <scope>NUCLEOTIDE SEQUENCE [LARGE SCALE GENOMIC DNA]</scope>
    <source>
        <strain evidence="1">Dorea_longicatena_SSTS_Bg7063</strain>
    </source>
</reference>
<dbReference type="Pfam" id="PF05339">
    <property type="entry name" value="DUF739"/>
    <property type="match status" value="1"/>
</dbReference>
<proteinExistence type="predicted"/>
<accession>A0A564SDM2</accession>
<evidence type="ECO:0008006" key="3">
    <source>
        <dbReference type="Google" id="ProtNLM"/>
    </source>
</evidence>
<dbReference type="EMBL" id="CABHNM010000014">
    <property type="protein sequence ID" value="VUW92680.1"/>
    <property type="molecule type" value="Genomic_DNA"/>
</dbReference>
<dbReference type="RefSeq" id="WP_144099772.1">
    <property type="nucleotide sequence ID" value="NZ_CABHNM010000014.1"/>
</dbReference>
<dbReference type="Proteomes" id="UP000398619">
    <property type="component" value="Unassembled WGS sequence"/>
</dbReference>
<dbReference type="AlphaFoldDB" id="A0A564SDM2"/>
<evidence type="ECO:0000313" key="1">
    <source>
        <dbReference type="EMBL" id="VUW92680.1"/>
    </source>
</evidence>
<dbReference type="InterPro" id="IPR008003">
    <property type="entry name" value="DUF739"/>
</dbReference>
<gene>
    <name evidence="1" type="ORF">DLSSTS7063_00445</name>
</gene>
<organism evidence="1 2">
    <name type="scientific">Dorea longicatena</name>
    <dbReference type="NCBI Taxonomy" id="88431"/>
    <lineage>
        <taxon>Bacteria</taxon>
        <taxon>Bacillati</taxon>
        <taxon>Bacillota</taxon>
        <taxon>Clostridia</taxon>
        <taxon>Lachnospirales</taxon>
        <taxon>Lachnospiraceae</taxon>
        <taxon>Dorea</taxon>
    </lineage>
</organism>
<protein>
    <recommendedName>
        <fullName evidence="3">DUF739 family protein</fullName>
    </recommendedName>
</protein>
<sequence length="73" mass="8647">MYDYSKLSGRIVEIFGTRYKFAEAMGWSERTLSLKMSGSRDWKQPDIFKAVRLLKLTVNDIPDYFFKQKVQCN</sequence>